<keyword evidence="7" id="KW-0238">DNA-binding</keyword>
<dbReference type="GO" id="GO:0003677">
    <property type="term" value="F:DNA binding"/>
    <property type="evidence" value="ECO:0007669"/>
    <property type="project" value="UniProtKB-KW"/>
</dbReference>
<dbReference type="GO" id="GO:0000166">
    <property type="term" value="F:nucleotide binding"/>
    <property type="evidence" value="ECO:0007669"/>
    <property type="project" value="InterPro"/>
</dbReference>
<dbReference type="InterPro" id="IPR004868">
    <property type="entry name" value="DNA-dir_DNA_pol_B_mt/vir"/>
</dbReference>
<dbReference type="Pfam" id="PF03175">
    <property type="entry name" value="DNA_pol_B_2"/>
    <property type="match status" value="1"/>
</dbReference>
<dbReference type="GO" id="GO:0006260">
    <property type="term" value="P:DNA replication"/>
    <property type="evidence" value="ECO:0007669"/>
    <property type="project" value="UniProtKB-KW"/>
</dbReference>
<sequence>MHCDVCFFGSVCQCSACQKTIETNKLSRKDLKCGYYTCKSCQQYVDPEHMCYAKSVPDTPVTDRKYIFADIEASQRDEIVQCDSGYAPLRNNACTECQYDRIFCQNCATCKHCLQIECGPDTPCSFMYLPQPREHCQECTFLRNECKACKMCQNCLKSSCGQNRHTLVLAVCQTACSKCEEKALNPESKCKYCGSRCSLCSQRDTKTKQFASPPCMDTCGYRERIFHTLYDLGAWIFHENHKGFTVMFHNLSYDGQFLMQYLLSQSMRPSFVIYRGSKIQMFNVQSLQIRVIDSFNFLPMALAKLPKAFQLDALAKGYFPHFFTRREHLNYVGPYPPVQYYAPDSMSIDDRTKFLDWYQNKVTSGEVFDFQKEMIKYCQSDVDILRRACLKFKNLLNDATGSDGGIKIDAFASCTIASLCMEVFKKKFLREEWRVLVGTPIAANEARNNVSKPVDDEEEWLNAFKLNGKMKVFHQGCWKYVNIFERQTGLKIKKSLFVRSPIARPPANGYVSQVKFSKKSIQWLEWLMQKASIKGQILNIQHALNGRGEYKVPGTKYSLDGFVAPEADRPQAIAYEFNGCRYHGCPTCYKNKDDVLNPNTGATASELFSLTLIKEAKLREMGFKVIKIWECQFDSQCHKNDNLRTFIESLDLEDRLGPRDSLMGGRTNGSVLFKRANAGSKIKYVDFTSLYPFINKNEKKISAVSPRNHHR</sequence>
<gene>
    <name evidence="10" type="ORF">FSP39_000995</name>
</gene>
<dbReference type="InterPro" id="IPR036397">
    <property type="entry name" value="RNaseH_sf"/>
</dbReference>
<evidence type="ECO:0000313" key="11">
    <source>
        <dbReference type="Proteomes" id="UP001186944"/>
    </source>
</evidence>
<keyword evidence="6" id="KW-0239">DNA-directed DNA polymerase</keyword>
<evidence type="ECO:0000256" key="1">
    <source>
        <dbReference type="ARBA" id="ARBA00005755"/>
    </source>
</evidence>
<evidence type="ECO:0000256" key="2">
    <source>
        <dbReference type="ARBA" id="ARBA00012417"/>
    </source>
</evidence>
<dbReference type="EMBL" id="VSWD01000002">
    <property type="protein sequence ID" value="KAK3106839.1"/>
    <property type="molecule type" value="Genomic_DNA"/>
</dbReference>
<feature type="domain" description="DNA-directed DNA polymerase family B mitochondria/virus" evidence="9">
    <location>
        <begin position="242"/>
        <end position="434"/>
    </location>
</feature>
<dbReference type="GO" id="GO:0003887">
    <property type="term" value="F:DNA-directed DNA polymerase activity"/>
    <property type="evidence" value="ECO:0007669"/>
    <property type="project" value="UniProtKB-KW"/>
</dbReference>
<dbReference type="EC" id="2.7.7.7" evidence="2"/>
<accession>A0AA88YK45</accession>
<protein>
    <recommendedName>
        <fullName evidence="2">DNA-directed DNA polymerase</fullName>
        <ecNumber evidence="2">2.7.7.7</ecNumber>
    </recommendedName>
</protein>
<proteinExistence type="inferred from homology"/>
<dbReference type="Proteomes" id="UP001186944">
    <property type="component" value="Unassembled WGS sequence"/>
</dbReference>
<evidence type="ECO:0000256" key="7">
    <source>
        <dbReference type="ARBA" id="ARBA00023125"/>
    </source>
</evidence>
<keyword evidence="11" id="KW-1185">Reference proteome</keyword>
<dbReference type="InterPro" id="IPR043502">
    <property type="entry name" value="DNA/RNA_pol_sf"/>
</dbReference>
<evidence type="ECO:0000256" key="4">
    <source>
        <dbReference type="ARBA" id="ARBA00022695"/>
    </source>
</evidence>
<comment type="similarity">
    <text evidence="1">Belongs to the DNA polymerase type-B family.</text>
</comment>
<dbReference type="SUPFAM" id="SSF56672">
    <property type="entry name" value="DNA/RNA polymerases"/>
    <property type="match status" value="1"/>
</dbReference>
<evidence type="ECO:0000256" key="8">
    <source>
        <dbReference type="ARBA" id="ARBA00049244"/>
    </source>
</evidence>
<organism evidence="10 11">
    <name type="scientific">Pinctada imbricata</name>
    <name type="common">Atlantic pearl-oyster</name>
    <name type="synonym">Pinctada martensii</name>
    <dbReference type="NCBI Taxonomy" id="66713"/>
    <lineage>
        <taxon>Eukaryota</taxon>
        <taxon>Metazoa</taxon>
        <taxon>Spiralia</taxon>
        <taxon>Lophotrochozoa</taxon>
        <taxon>Mollusca</taxon>
        <taxon>Bivalvia</taxon>
        <taxon>Autobranchia</taxon>
        <taxon>Pteriomorphia</taxon>
        <taxon>Pterioida</taxon>
        <taxon>Pterioidea</taxon>
        <taxon>Pteriidae</taxon>
        <taxon>Pinctada</taxon>
    </lineage>
</organism>
<keyword evidence="5" id="KW-0235">DNA replication</keyword>
<name>A0AA88YK45_PINIB</name>
<dbReference type="Gene3D" id="3.30.420.10">
    <property type="entry name" value="Ribonuclease H-like superfamily/Ribonuclease H"/>
    <property type="match status" value="1"/>
</dbReference>
<comment type="catalytic activity">
    <reaction evidence="8">
        <text>DNA(n) + a 2'-deoxyribonucleoside 5'-triphosphate = DNA(n+1) + diphosphate</text>
        <dbReference type="Rhea" id="RHEA:22508"/>
        <dbReference type="Rhea" id="RHEA-COMP:17339"/>
        <dbReference type="Rhea" id="RHEA-COMP:17340"/>
        <dbReference type="ChEBI" id="CHEBI:33019"/>
        <dbReference type="ChEBI" id="CHEBI:61560"/>
        <dbReference type="ChEBI" id="CHEBI:173112"/>
        <dbReference type="EC" id="2.7.7.7"/>
    </reaction>
</comment>
<reference evidence="10" key="1">
    <citation type="submission" date="2019-08" db="EMBL/GenBank/DDBJ databases">
        <title>The improved chromosome-level genome for the pearl oyster Pinctada fucata martensii using PacBio sequencing and Hi-C.</title>
        <authorList>
            <person name="Zheng Z."/>
        </authorList>
    </citation>
    <scope>NUCLEOTIDE SEQUENCE</scope>
    <source>
        <strain evidence="10">ZZ-2019</strain>
        <tissue evidence="10">Adductor muscle</tissue>
    </source>
</reference>
<evidence type="ECO:0000256" key="5">
    <source>
        <dbReference type="ARBA" id="ARBA00022705"/>
    </source>
</evidence>
<dbReference type="AlphaFoldDB" id="A0AA88YK45"/>
<dbReference type="InterPro" id="IPR012337">
    <property type="entry name" value="RNaseH-like_sf"/>
</dbReference>
<evidence type="ECO:0000256" key="6">
    <source>
        <dbReference type="ARBA" id="ARBA00022932"/>
    </source>
</evidence>
<evidence type="ECO:0000259" key="9">
    <source>
        <dbReference type="Pfam" id="PF03175"/>
    </source>
</evidence>
<dbReference type="PANTHER" id="PTHR33568:SF3">
    <property type="entry name" value="DNA-DIRECTED DNA POLYMERASE"/>
    <property type="match status" value="1"/>
</dbReference>
<evidence type="ECO:0000313" key="10">
    <source>
        <dbReference type="EMBL" id="KAK3106839.1"/>
    </source>
</evidence>
<dbReference type="PANTHER" id="PTHR33568">
    <property type="entry name" value="DNA POLYMERASE"/>
    <property type="match status" value="1"/>
</dbReference>
<dbReference type="Gene3D" id="3.40.960.10">
    <property type="entry name" value="VSR Endonuclease"/>
    <property type="match status" value="1"/>
</dbReference>
<keyword evidence="4" id="KW-0548">Nucleotidyltransferase</keyword>
<comment type="caution">
    <text evidence="10">The sequence shown here is derived from an EMBL/GenBank/DDBJ whole genome shotgun (WGS) entry which is preliminary data.</text>
</comment>
<evidence type="ECO:0000256" key="3">
    <source>
        <dbReference type="ARBA" id="ARBA00022679"/>
    </source>
</evidence>
<keyword evidence="3" id="KW-0808">Transferase</keyword>
<dbReference type="SUPFAM" id="SSF53098">
    <property type="entry name" value="Ribonuclease H-like"/>
    <property type="match status" value="1"/>
</dbReference>